<evidence type="ECO:0000256" key="2">
    <source>
        <dbReference type="ARBA" id="ARBA00022801"/>
    </source>
</evidence>
<comment type="caution">
    <text evidence="5">The sequence shown here is derived from an EMBL/GenBank/DDBJ whole genome shotgun (WGS) entry which is preliminary data.</text>
</comment>
<keyword evidence="6" id="KW-1185">Reference proteome</keyword>
<organism evidence="5 6">
    <name type="scientific">Algoriphagus boseongensis</name>
    <dbReference type="NCBI Taxonomy" id="1442587"/>
    <lineage>
        <taxon>Bacteria</taxon>
        <taxon>Pseudomonadati</taxon>
        <taxon>Bacteroidota</taxon>
        <taxon>Cytophagia</taxon>
        <taxon>Cytophagales</taxon>
        <taxon>Cyclobacteriaceae</taxon>
        <taxon>Algoriphagus</taxon>
    </lineage>
</organism>
<evidence type="ECO:0000256" key="3">
    <source>
        <dbReference type="ARBA" id="ARBA00022840"/>
    </source>
</evidence>
<accession>A0A4R6T9J6</accession>
<dbReference type="GO" id="GO:0005524">
    <property type="term" value="F:ATP binding"/>
    <property type="evidence" value="ECO:0007669"/>
    <property type="project" value="UniProtKB-KW"/>
</dbReference>
<dbReference type="NCBIfam" id="TIGR00370">
    <property type="entry name" value="5-oxoprolinase subunit PxpB"/>
    <property type="match status" value="1"/>
</dbReference>
<keyword evidence="3" id="KW-0067">ATP-binding</keyword>
<reference evidence="5 6" key="1">
    <citation type="submission" date="2019-03" db="EMBL/GenBank/DDBJ databases">
        <title>Genomic Encyclopedia of Type Strains, Phase III (KMG-III): the genomes of soil and plant-associated and newly described type strains.</title>
        <authorList>
            <person name="Whitman W."/>
        </authorList>
    </citation>
    <scope>NUCLEOTIDE SEQUENCE [LARGE SCALE GENOMIC DNA]</scope>
    <source>
        <strain evidence="5 6">CECT 8446</strain>
    </source>
</reference>
<gene>
    <name evidence="5" type="ORF">DFQ04_0720</name>
</gene>
<dbReference type="InterPro" id="IPR003833">
    <property type="entry name" value="CT_C_D"/>
</dbReference>
<evidence type="ECO:0000259" key="4">
    <source>
        <dbReference type="SMART" id="SM00796"/>
    </source>
</evidence>
<dbReference type="EMBL" id="SNYF01000005">
    <property type="protein sequence ID" value="TDQ18909.1"/>
    <property type="molecule type" value="Genomic_DNA"/>
</dbReference>
<keyword evidence="2" id="KW-0378">Hydrolase</keyword>
<dbReference type="InterPro" id="IPR029000">
    <property type="entry name" value="Cyclophilin-like_dom_sf"/>
</dbReference>
<keyword evidence="1" id="KW-0547">Nucleotide-binding</keyword>
<dbReference type="Pfam" id="PF02682">
    <property type="entry name" value="CT_C_D"/>
    <property type="match status" value="1"/>
</dbReference>
<proteinExistence type="predicted"/>
<feature type="domain" description="Carboxyltransferase" evidence="4">
    <location>
        <begin position="6"/>
        <end position="203"/>
    </location>
</feature>
<dbReference type="PANTHER" id="PTHR34698">
    <property type="entry name" value="5-OXOPROLINASE SUBUNIT B"/>
    <property type="match status" value="1"/>
</dbReference>
<dbReference type="AlphaFoldDB" id="A0A4R6T9J6"/>
<dbReference type="Proteomes" id="UP000294535">
    <property type="component" value="Unassembled WGS sequence"/>
</dbReference>
<evidence type="ECO:0000256" key="1">
    <source>
        <dbReference type="ARBA" id="ARBA00022741"/>
    </source>
</evidence>
<dbReference type="GO" id="GO:0016787">
    <property type="term" value="F:hydrolase activity"/>
    <property type="evidence" value="ECO:0007669"/>
    <property type="project" value="UniProtKB-KW"/>
</dbReference>
<sequence length="232" mass="26488">MKISSPVYSQITPFMGELNWDFSPCDELLELQVAWIHLLKTQYAKEISEIRQGFTAIGITWKEFDFQQKFISQFKSLSPKRQELSNRIWEIPVCYEAPYGSDLGNLALAKHMRVNELIELHSQPLYRIHFFGFLPGFMYLNGLPEILHMPRKAVPDRSVFPGSVAIGGAQTGIYPMESPGGWHVVGRTPLTLFDPHHDPPVWASIGDRIQFVPISSDEMTELLENPIPPTHR</sequence>
<dbReference type="RefSeq" id="WP_133552745.1">
    <property type="nucleotide sequence ID" value="NZ_SNYF01000005.1"/>
</dbReference>
<dbReference type="SUPFAM" id="SSF50891">
    <property type="entry name" value="Cyclophilin-like"/>
    <property type="match status" value="1"/>
</dbReference>
<dbReference type="Gene3D" id="2.40.100.10">
    <property type="entry name" value="Cyclophilin-like"/>
    <property type="match status" value="1"/>
</dbReference>
<evidence type="ECO:0000313" key="6">
    <source>
        <dbReference type="Proteomes" id="UP000294535"/>
    </source>
</evidence>
<evidence type="ECO:0000313" key="5">
    <source>
        <dbReference type="EMBL" id="TDQ18909.1"/>
    </source>
</evidence>
<dbReference type="SMART" id="SM00796">
    <property type="entry name" value="AHS1"/>
    <property type="match status" value="1"/>
</dbReference>
<dbReference type="InterPro" id="IPR010016">
    <property type="entry name" value="PxpB"/>
</dbReference>
<name>A0A4R6T9J6_9BACT</name>
<dbReference type="OrthoDB" id="9778567at2"/>
<protein>
    <submittedName>
        <fullName evidence="5">Inhibitor of KinA</fullName>
    </submittedName>
</protein>
<dbReference type="PANTHER" id="PTHR34698:SF2">
    <property type="entry name" value="5-OXOPROLINASE SUBUNIT B"/>
    <property type="match status" value="1"/>
</dbReference>